<dbReference type="PIRSF" id="PIRSF001174">
    <property type="entry name" value="Lon_proteas"/>
    <property type="match status" value="1"/>
</dbReference>
<dbReference type="GO" id="GO:0016887">
    <property type="term" value="F:ATP hydrolysis activity"/>
    <property type="evidence" value="ECO:0007669"/>
    <property type="project" value="UniProtKB-UniRule"/>
</dbReference>
<evidence type="ECO:0000256" key="10">
    <source>
        <dbReference type="PIRNR" id="PIRNR001174"/>
    </source>
</evidence>
<dbReference type="InterPro" id="IPR008268">
    <property type="entry name" value="Peptidase_S16_AS"/>
</dbReference>
<reference evidence="17 18" key="1">
    <citation type="submission" date="2019-07" db="EMBL/GenBank/DDBJ databases">
        <title>Insights of Desulfuromonas acetexigens electromicrobiology.</title>
        <authorList>
            <person name="Katuri K."/>
            <person name="Sapireddy V."/>
            <person name="Shaw D.R."/>
            <person name="Saikaly P."/>
        </authorList>
    </citation>
    <scope>NUCLEOTIDE SEQUENCE [LARGE SCALE GENOMIC DNA]</scope>
    <source>
        <strain evidence="17 18">2873</strain>
    </source>
</reference>
<dbReference type="Gene3D" id="3.40.50.300">
    <property type="entry name" value="P-loop containing nucleotide triphosphate hydrolases"/>
    <property type="match status" value="1"/>
</dbReference>
<comment type="subunit">
    <text evidence="9 10">Homohexamer. Organized in a ring with a central cavity.</text>
</comment>
<name>A0A550JFK2_9BACT</name>
<comment type="subcellular location">
    <subcellularLocation>
        <location evidence="1 9 10">Cytoplasm</location>
    </subcellularLocation>
</comment>
<dbReference type="InterPro" id="IPR027543">
    <property type="entry name" value="Lon_bac"/>
</dbReference>
<evidence type="ECO:0000256" key="3">
    <source>
        <dbReference type="ARBA" id="ARBA00022670"/>
    </source>
</evidence>
<dbReference type="InterPro" id="IPR008269">
    <property type="entry name" value="Lon_proteolytic"/>
</dbReference>
<comment type="caution">
    <text evidence="17">The sequence shown here is derived from an EMBL/GenBank/DDBJ whole genome shotgun (WGS) entry which is preliminary data.</text>
</comment>
<evidence type="ECO:0000256" key="12">
    <source>
        <dbReference type="PIRSR" id="PIRSR001174-2"/>
    </source>
</evidence>
<evidence type="ECO:0000259" key="15">
    <source>
        <dbReference type="PROSITE" id="PS51786"/>
    </source>
</evidence>
<feature type="binding site" evidence="9 12">
    <location>
        <begin position="357"/>
        <end position="364"/>
    </location>
    <ligand>
        <name>ATP</name>
        <dbReference type="ChEBI" id="CHEBI:30616"/>
    </ligand>
</feature>
<dbReference type="Pfam" id="PF22667">
    <property type="entry name" value="Lon_lid"/>
    <property type="match status" value="1"/>
</dbReference>
<evidence type="ECO:0000256" key="11">
    <source>
        <dbReference type="PIRSR" id="PIRSR001174-1"/>
    </source>
</evidence>
<dbReference type="SUPFAM" id="SSF88697">
    <property type="entry name" value="PUA domain-like"/>
    <property type="match status" value="1"/>
</dbReference>
<dbReference type="EC" id="3.4.21.53" evidence="9 10"/>
<organism evidence="17 18">
    <name type="scientific">Trichloromonas acetexigens</name>
    <dbReference type="NCBI Taxonomy" id="38815"/>
    <lineage>
        <taxon>Bacteria</taxon>
        <taxon>Pseudomonadati</taxon>
        <taxon>Thermodesulfobacteriota</taxon>
        <taxon>Desulfuromonadia</taxon>
        <taxon>Desulfuromonadales</taxon>
        <taxon>Trichloromonadaceae</taxon>
        <taxon>Trichloromonas</taxon>
    </lineage>
</organism>
<dbReference type="SMART" id="SM00382">
    <property type="entry name" value="AAA"/>
    <property type="match status" value="1"/>
</dbReference>
<dbReference type="PRINTS" id="PR00830">
    <property type="entry name" value="ENDOLAPTASE"/>
</dbReference>
<dbReference type="FunFam" id="3.40.50.300:FF:000382">
    <property type="entry name" value="Lon protease homolog 2, peroxisomal"/>
    <property type="match status" value="1"/>
</dbReference>
<dbReference type="NCBIfam" id="TIGR00763">
    <property type="entry name" value="lon"/>
    <property type="match status" value="1"/>
</dbReference>
<feature type="active site" evidence="9 11">
    <location>
        <position position="723"/>
    </location>
</feature>
<evidence type="ECO:0000256" key="6">
    <source>
        <dbReference type="ARBA" id="ARBA00022825"/>
    </source>
</evidence>
<accession>A0A550JFK2</accession>
<keyword evidence="4 9" id="KW-0547">Nucleotide-binding</keyword>
<gene>
    <name evidence="9 17" type="primary">lon</name>
    <name evidence="17" type="ORF">FL622_08155</name>
</gene>
<evidence type="ECO:0000256" key="2">
    <source>
        <dbReference type="ARBA" id="ARBA00022490"/>
    </source>
</evidence>
<dbReference type="PROSITE" id="PS01046">
    <property type="entry name" value="LON_SER"/>
    <property type="match status" value="1"/>
</dbReference>
<comment type="function">
    <text evidence="9">ATP-dependent serine protease that mediates the selective degradation of mutant and abnormal proteins as well as certain short-lived regulatory proteins. Required for cellular homeostasis and for survival from DNA damage and developmental changes induced by stress. Degrades polypeptides processively to yield small peptide fragments that are 5 to 10 amino acids long. Binds to DNA in a double-stranded, site-specific manner.</text>
</comment>
<keyword evidence="5 9" id="KW-0378">Hydrolase</keyword>
<dbReference type="InterPro" id="IPR020568">
    <property type="entry name" value="Ribosomal_Su5_D2-typ_SF"/>
</dbReference>
<dbReference type="HAMAP" id="MF_01973">
    <property type="entry name" value="lon_bact"/>
    <property type="match status" value="1"/>
</dbReference>
<evidence type="ECO:0000256" key="8">
    <source>
        <dbReference type="ARBA" id="ARBA00023016"/>
    </source>
</evidence>
<dbReference type="InterPro" id="IPR014721">
    <property type="entry name" value="Ribsml_uS5_D2-typ_fold_subgr"/>
</dbReference>
<dbReference type="InterPro" id="IPR054594">
    <property type="entry name" value="Lon_lid"/>
</dbReference>
<feature type="domain" description="Lon proteolytic" evidence="15">
    <location>
        <begin position="593"/>
        <end position="774"/>
    </location>
</feature>
<dbReference type="PROSITE" id="PS51787">
    <property type="entry name" value="LON_N"/>
    <property type="match status" value="1"/>
</dbReference>
<dbReference type="InterPro" id="IPR003959">
    <property type="entry name" value="ATPase_AAA_core"/>
</dbReference>
<evidence type="ECO:0000256" key="7">
    <source>
        <dbReference type="ARBA" id="ARBA00022840"/>
    </source>
</evidence>
<dbReference type="Gene3D" id="1.20.5.5270">
    <property type="match status" value="1"/>
</dbReference>
<evidence type="ECO:0000256" key="13">
    <source>
        <dbReference type="PROSITE-ProRule" id="PRU01122"/>
    </source>
</evidence>
<dbReference type="GO" id="GO:0005737">
    <property type="term" value="C:cytoplasm"/>
    <property type="evidence" value="ECO:0007669"/>
    <property type="project" value="UniProtKB-SubCell"/>
</dbReference>
<dbReference type="InterPro" id="IPR027417">
    <property type="entry name" value="P-loop_NTPase"/>
</dbReference>
<evidence type="ECO:0000259" key="16">
    <source>
        <dbReference type="PROSITE" id="PS51787"/>
    </source>
</evidence>
<evidence type="ECO:0000256" key="5">
    <source>
        <dbReference type="ARBA" id="ARBA00022801"/>
    </source>
</evidence>
<sequence length="776" mass="85504">MKELTIPEVLPLLPVRDIVVFPYMILPLFVGRDKSVAAVDAALSRDRLIFLASQKDVSKEDPEPDDIYPVGTVAMIMRMLKLADGRVKVLVQGMAKARLTGFPSVDPYFAARVERLEESAPPEPTLEIEALMRMVRDQLAQLMQLGKNFPPEVSVVLDNIEDPGSLADLIASNLGLKVAKAQELLEVVDALERLRKVKDVLANELEVATVQNRIQSQAKEEMGKSQREYYLREQLRAIQAELGEADPRAEEIAELRQKLEAAGLPKEARAEADKQLRRLETMHPEAAEYSMLRTYMDWLVDLPWSHATRDNLDLKKARKVLDEDHFNLEKVKERILEFLAVRKLKKDMKGPVLCFVGPPGVGKTSLGKSIARALGRQFVRISLGGVRDEAEIRGHRRTYVGALPGRVLQSIKQAGTCNPVFMLDELDKIGADFRGDPSAALLELLDPEQNHAFSDHYINLPFDLSKVLFIATANVLDPIPSALKDRLEVIRLTGYSTEEKLSIATRYLVPRQLKENGLKAKDARFSEKALLKLITEYTLEAGLRNLEREIGSVCRKIARRFAEGNKKPVLVSETAVAGFLGPPRFLPEEELRESEIGVATGLAWTEVGGEILLVEVSTMKGKGDLTMTGHLGDVMKESAQAALSYARAHAAELGIDANFLEGTSVHIHVPAGAIPKDGPSAGVTMATALISALSGRRVSKDVAMTGEITLRGKVLPIGGLKEKVLAAVRAHIGTIIIPERNTKDLEEIPPHLRKKVRFVSASTMDEVLAAALEDPA</sequence>
<dbReference type="InterPro" id="IPR004815">
    <property type="entry name" value="Lon_bac/euk-typ"/>
</dbReference>
<dbReference type="EMBL" id="VJVV01000005">
    <property type="protein sequence ID" value="TRO81994.1"/>
    <property type="molecule type" value="Genomic_DNA"/>
</dbReference>
<dbReference type="InterPro" id="IPR003111">
    <property type="entry name" value="Lon_prtase_N"/>
</dbReference>
<dbReference type="InterPro" id="IPR046336">
    <property type="entry name" value="Lon_prtase_N_sf"/>
</dbReference>
<keyword evidence="6 9" id="KW-0720">Serine protease</keyword>
<evidence type="ECO:0000256" key="14">
    <source>
        <dbReference type="RuleBase" id="RU000591"/>
    </source>
</evidence>
<dbReference type="CDD" id="cd19500">
    <property type="entry name" value="RecA-like_Lon"/>
    <property type="match status" value="1"/>
</dbReference>
<dbReference type="GO" id="GO:0043565">
    <property type="term" value="F:sequence-specific DNA binding"/>
    <property type="evidence" value="ECO:0007669"/>
    <property type="project" value="UniProtKB-UniRule"/>
</dbReference>
<dbReference type="GO" id="GO:0006515">
    <property type="term" value="P:protein quality control for misfolded or incompletely synthesized proteins"/>
    <property type="evidence" value="ECO:0007669"/>
    <property type="project" value="UniProtKB-UniRule"/>
</dbReference>
<dbReference type="Gene3D" id="1.10.8.60">
    <property type="match status" value="1"/>
</dbReference>
<dbReference type="Gene3D" id="2.30.130.40">
    <property type="entry name" value="LON domain-like"/>
    <property type="match status" value="1"/>
</dbReference>
<keyword evidence="8 9" id="KW-0346">Stress response</keyword>
<evidence type="ECO:0000256" key="4">
    <source>
        <dbReference type="ARBA" id="ARBA00022741"/>
    </source>
</evidence>
<feature type="active site" evidence="9 11">
    <location>
        <position position="680"/>
    </location>
</feature>
<dbReference type="Pfam" id="PF02190">
    <property type="entry name" value="LON_substr_bdg"/>
    <property type="match status" value="1"/>
</dbReference>
<dbReference type="SMART" id="SM00464">
    <property type="entry name" value="LON"/>
    <property type="match status" value="1"/>
</dbReference>
<dbReference type="AlphaFoldDB" id="A0A550JFK2"/>
<dbReference type="OrthoDB" id="9803599at2"/>
<dbReference type="InterPro" id="IPR015947">
    <property type="entry name" value="PUA-like_sf"/>
</dbReference>
<dbReference type="RefSeq" id="WP_092057596.1">
    <property type="nucleotide sequence ID" value="NZ_FOJJ01000037.1"/>
</dbReference>
<keyword evidence="3 9" id="KW-0645">Protease</keyword>
<dbReference type="PANTHER" id="PTHR10046">
    <property type="entry name" value="ATP DEPENDENT LON PROTEASE FAMILY MEMBER"/>
    <property type="match status" value="1"/>
</dbReference>
<dbReference type="GO" id="GO:0034605">
    <property type="term" value="P:cellular response to heat"/>
    <property type="evidence" value="ECO:0007669"/>
    <property type="project" value="UniProtKB-UniRule"/>
</dbReference>
<dbReference type="SUPFAM" id="SSF52540">
    <property type="entry name" value="P-loop containing nucleoside triphosphate hydrolases"/>
    <property type="match status" value="1"/>
</dbReference>
<evidence type="ECO:0000313" key="17">
    <source>
        <dbReference type="EMBL" id="TRO81994.1"/>
    </source>
</evidence>
<dbReference type="FunFam" id="1.20.5.5270:FF:000002">
    <property type="entry name" value="Lon protease homolog"/>
    <property type="match status" value="1"/>
</dbReference>
<dbReference type="Gene3D" id="3.30.230.10">
    <property type="match status" value="1"/>
</dbReference>
<comment type="catalytic activity">
    <reaction evidence="9 10 13">
        <text>Hydrolysis of proteins in presence of ATP.</text>
        <dbReference type="EC" id="3.4.21.53"/>
    </reaction>
</comment>
<dbReference type="PROSITE" id="PS51786">
    <property type="entry name" value="LON_PROTEOLYTIC"/>
    <property type="match status" value="1"/>
</dbReference>
<dbReference type="InterPro" id="IPR027065">
    <property type="entry name" value="Lon_Prtase"/>
</dbReference>
<dbReference type="GO" id="GO:0004176">
    <property type="term" value="F:ATP-dependent peptidase activity"/>
    <property type="evidence" value="ECO:0007669"/>
    <property type="project" value="UniProtKB-UniRule"/>
</dbReference>
<evidence type="ECO:0000256" key="1">
    <source>
        <dbReference type="ARBA" id="ARBA00004496"/>
    </source>
</evidence>
<protein>
    <recommendedName>
        <fullName evidence="9 10">Lon protease</fullName>
        <ecNumber evidence="9 10">3.4.21.53</ecNumber>
    </recommendedName>
    <alternativeName>
        <fullName evidence="9">ATP-dependent protease La</fullName>
    </alternativeName>
</protein>
<comment type="similarity">
    <text evidence="9 10 13 14">Belongs to the peptidase S16 family.</text>
</comment>
<dbReference type="InterPro" id="IPR003593">
    <property type="entry name" value="AAA+_ATPase"/>
</dbReference>
<feature type="domain" description="Lon N-terminal" evidence="16">
    <location>
        <begin position="10"/>
        <end position="205"/>
    </location>
</feature>
<dbReference type="Gene3D" id="1.20.58.1480">
    <property type="match status" value="1"/>
</dbReference>
<proteinExistence type="evidence at transcript level"/>
<dbReference type="GO" id="GO:0004252">
    <property type="term" value="F:serine-type endopeptidase activity"/>
    <property type="evidence" value="ECO:0007669"/>
    <property type="project" value="UniProtKB-UniRule"/>
</dbReference>
<keyword evidence="2 9" id="KW-0963">Cytoplasm</keyword>
<evidence type="ECO:0000256" key="9">
    <source>
        <dbReference type="HAMAP-Rule" id="MF_01973"/>
    </source>
</evidence>
<dbReference type="GO" id="GO:0005524">
    <property type="term" value="F:ATP binding"/>
    <property type="evidence" value="ECO:0007669"/>
    <property type="project" value="UniProtKB-UniRule"/>
</dbReference>
<keyword evidence="18" id="KW-1185">Reference proteome</keyword>
<dbReference type="Pfam" id="PF05362">
    <property type="entry name" value="Lon_C"/>
    <property type="match status" value="1"/>
</dbReference>
<comment type="induction">
    <text evidence="9">By heat shock.</text>
</comment>
<dbReference type="Pfam" id="PF00004">
    <property type="entry name" value="AAA"/>
    <property type="match status" value="1"/>
</dbReference>
<dbReference type="SUPFAM" id="SSF54211">
    <property type="entry name" value="Ribosomal protein S5 domain 2-like"/>
    <property type="match status" value="1"/>
</dbReference>
<keyword evidence="7 9" id="KW-0067">ATP-binding</keyword>
<evidence type="ECO:0000313" key="18">
    <source>
        <dbReference type="Proteomes" id="UP000317155"/>
    </source>
</evidence>
<dbReference type="Proteomes" id="UP000317155">
    <property type="component" value="Unassembled WGS sequence"/>
</dbReference>